<reference evidence="2 3" key="1">
    <citation type="submission" date="2016-10" db="EMBL/GenBank/DDBJ databases">
        <title>Paenibacillus species isolates.</title>
        <authorList>
            <person name="Beno S.M."/>
        </authorList>
    </citation>
    <scope>NUCLEOTIDE SEQUENCE [LARGE SCALE GENOMIC DNA]</scope>
    <source>
        <strain evidence="2 3">FSL H7-0918</strain>
    </source>
</reference>
<name>A0AB36JKI3_9BACL</name>
<dbReference type="Proteomes" id="UP000187323">
    <property type="component" value="Unassembled WGS sequence"/>
</dbReference>
<dbReference type="AlphaFoldDB" id="A0AB36JKI3"/>
<comment type="caution">
    <text evidence="2">The sequence shown here is derived from an EMBL/GenBank/DDBJ whole genome shotgun (WGS) entry which is preliminary data.</text>
</comment>
<sequence length="568" mass="66546">MILPIRPIHFADESISGYFFRLLRLNGFHSPIPLLSLLKITNSQAKNNFFTVDSKVLLAKLINKDEQFFYTGKNQLSTLLDKKKYYTSLFLLNRIKYCPLCIKESYYHRELWISLLISVCPHHAVVLQDDCPNCKSKISMKSFFNGFCDKCFFAYINTSPQNQESKLFNKYQMQLSNILQDKGELNASNCNLVDYIELMLRSYHIISGGLDHLGTSVSSINSFYNRSNTKKDSRLIALTFANAMWMYDEFPKNYYEILDEFIVRNSKKELYEKLKRYEVIFNNESYNLIKETYQEFFLNKLNNGVVRKDFSVFKKNPELLLNRKFLRREEVKNLTRMTYGKISNLSNNNEIHLNQTSNGERKGYFVESNSLHVFLVKESLMITKKEAALLVGLHSSTINKLIEAKLLDVHSNYSQSKIIDRTQLNELVNNCLGQRVPSKPDNVVSFHEVLIKQSVNFLKVVDLIQFTLDGILHPIRISDDRKLTNNFYIEEEIDICLKNIKEKLSTERGITFQDLMRVLHIGEKRLWKVLKSNGIEADFTLIMKDGRKRYYFKKQTTEIIFKLLRRNA</sequence>
<dbReference type="Pfam" id="PF06527">
    <property type="entry name" value="TniQ"/>
    <property type="match status" value="1"/>
</dbReference>
<dbReference type="RefSeq" id="WP_076133563.1">
    <property type="nucleotide sequence ID" value="NZ_MPTO01000003.1"/>
</dbReference>
<accession>A0AB36JKI3</accession>
<gene>
    <name evidence="2" type="ORF">BSK47_03750</name>
</gene>
<dbReference type="EMBL" id="MPTO01000003">
    <property type="protein sequence ID" value="OME23577.1"/>
    <property type="molecule type" value="Genomic_DNA"/>
</dbReference>
<feature type="domain" description="TniQ" evidence="1">
    <location>
        <begin position="4"/>
        <end position="127"/>
    </location>
</feature>
<proteinExistence type="predicted"/>
<evidence type="ECO:0000313" key="2">
    <source>
        <dbReference type="EMBL" id="OME23577.1"/>
    </source>
</evidence>
<organism evidence="2 3">
    <name type="scientific">Paenibacillus odorifer</name>
    <dbReference type="NCBI Taxonomy" id="189426"/>
    <lineage>
        <taxon>Bacteria</taxon>
        <taxon>Bacillati</taxon>
        <taxon>Bacillota</taxon>
        <taxon>Bacilli</taxon>
        <taxon>Bacillales</taxon>
        <taxon>Paenibacillaceae</taxon>
        <taxon>Paenibacillus</taxon>
    </lineage>
</organism>
<protein>
    <recommendedName>
        <fullName evidence="1">TniQ domain-containing protein</fullName>
    </recommendedName>
</protein>
<evidence type="ECO:0000259" key="1">
    <source>
        <dbReference type="Pfam" id="PF06527"/>
    </source>
</evidence>
<evidence type="ECO:0000313" key="3">
    <source>
        <dbReference type="Proteomes" id="UP000187323"/>
    </source>
</evidence>
<dbReference type="InterPro" id="IPR009492">
    <property type="entry name" value="TniQ"/>
</dbReference>